<gene>
    <name evidence="2" type="ORF">ALEPTO_LOCUS12803</name>
</gene>
<protein>
    <submittedName>
        <fullName evidence="2">996_t:CDS:1</fullName>
    </submittedName>
</protein>
<evidence type="ECO:0000313" key="3">
    <source>
        <dbReference type="Proteomes" id="UP000789508"/>
    </source>
</evidence>
<feature type="region of interest" description="Disordered" evidence="1">
    <location>
        <begin position="1"/>
        <end position="56"/>
    </location>
</feature>
<accession>A0A9N9II14</accession>
<dbReference type="AlphaFoldDB" id="A0A9N9II14"/>
<organism evidence="2 3">
    <name type="scientific">Ambispora leptoticha</name>
    <dbReference type="NCBI Taxonomy" id="144679"/>
    <lineage>
        <taxon>Eukaryota</taxon>
        <taxon>Fungi</taxon>
        <taxon>Fungi incertae sedis</taxon>
        <taxon>Mucoromycota</taxon>
        <taxon>Glomeromycotina</taxon>
        <taxon>Glomeromycetes</taxon>
        <taxon>Archaeosporales</taxon>
        <taxon>Ambisporaceae</taxon>
        <taxon>Ambispora</taxon>
    </lineage>
</organism>
<evidence type="ECO:0000256" key="1">
    <source>
        <dbReference type="SAM" id="MobiDB-lite"/>
    </source>
</evidence>
<name>A0A9N9II14_9GLOM</name>
<reference evidence="2" key="1">
    <citation type="submission" date="2021-06" db="EMBL/GenBank/DDBJ databases">
        <authorList>
            <person name="Kallberg Y."/>
            <person name="Tangrot J."/>
            <person name="Rosling A."/>
        </authorList>
    </citation>
    <scope>NUCLEOTIDE SEQUENCE</scope>
    <source>
        <strain evidence="2">FL130A</strain>
    </source>
</reference>
<feature type="non-terminal residue" evidence="2">
    <location>
        <position position="147"/>
    </location>
</feature>
<feature type="region of interest" description="Disordered" evidence="1">
    <location>
        <begin position="96"/>
        <end position="124"/>
    </location>
</feature>
<comment type="caution">
    <text evidence="2">The sequence shown here is derived from an EMBL/GenBank/DDBJ whole genome shotgun (WGS) entry which is preliminary data.</text>
</comment>
<feature type="compositionally biased region" description="Low complexity" evidence="1">
    <location>
        <begin position="10"/>
        <end position="45"/>
    </location>
</feature>
<keyword evidence="3" id="KW-1185">Reference proteome</keyword>
<dbReference type="EMBL" id="CAJVPS010033054">
    <property type="protein sequence ID" value="CAG8736438.1"/>
    <property type="molecule type" value="Genomic_DNA"/>
</dbReference>
<sequence>MSHSNLSAYSISNPIPNPDSSISNPIPNPDSSISNPIPNPDSSIPNPIPHPVHSIPNPIPHPVHSIIDPDSLIIDPTLIFDSNSPILDPQNEEIHESYSDDDINIKNNTKNSKNSKKRSPIHDYLDETDDGLRVCKICNSDPDIDKP</sequence>
<dbReference type="Proteomes" id="UP000789508">
    <property type="component" value="Unassembled WGS sequence"/>
</dbReference>
<proteinExistence type="predicted"/>
<evidence type="ECO:0000313" key="2">
    <source>
        <dbReference type="EMBL" id="CAG8736438.1"/>
    </source>
</evidence>